<gene>
    <name evidence="1" type="ORF">CTI12_AA409270</name>
</gene>
<comment type="caution">
    <text evidence="1">The sequence shown here is derived from an EMBL/GenBank/DDBJ whole genome shotgun (WGS) entry which is preliminary data.</text>
</comment>
<sequence length="66" mass="7369">MEESLNNVYGMLKVFQNAFPDLYNVASTAADARTCDKQPSSSVSPVLDHYSPVMDHYSPAMDHYPD</sequence>
<evidence type="ECO:0000313" key="1">
    <source>
        <dbReference type="EMBL" id="PWA53941.1"/>
    </source>
</evidence>
<organism evidence="1 2">
    <name type="scientific">Artemisia annua</name>
    <name type="common">Sweet wormwood</name>
    <dbReference type="NCBI Taxonomy" id="35608"/>
    <lineage>
        <taxon>Eukaryota</taxon>
        <taxon>Viridiplantae</taxon>
        <taxon>Streptophyta</taxon>
        <taxon>Embryophyta</taxon>
        <taxon>Tracheophyta</taxon>
        <taxon>Spermatophyta</taxon>
        <taxon>Magnoliopsida</taxon>
        <taxon>eudicotyledons</taxon>
        <taxon>Gunneridae</taxon>
        <taxon>Pentapetalae</taxon>
        <taxon>asterids</taxon>
        <taxon>campanulids</taxon>
        <taxon>Asterales</taxon>
        <taxon>Asteraceae</taxon>
        <taxon>Asteroideae</taxon>
        <taxon>Anthemideae</taxon>
        <taxon>Artemisiinae</taxon>
        <taxon>Artemisia</taxon>
    </lineage>
</organism>
<dbReference type="EMBL" id="PKPP01007246">
    <property type="protein sequence ID" value="PWA53941.1"/>
    <property type="molecule type" value="Genomic_DNA"/>
</dbReference>
<reference evidence="1 2" key="1">
    <citation type="journal article" date="2018" name="Mol. Plant">
        <title>The genome of Artemisia annua provides insight into the evolution of Asteraceae family and artemisinin biosynthesis.</title>
        <authorList>
            <person name="Shen Q."/>
            <person name="Zhang L."/>
            <person name="Liao Z."/>
            <person name="Wang S."/>
            <person name="Yan T."/>
            <person name="Shi P."/>
            <person name="Liu M."/>
            <person name="Fu X."/>
            <person name="Pan Q."/>
            <person name="Wang Y."/>
            <person name="Lv Z."/>
            <person name="Lu X."/>
            <person name="Zhang F."/>
            <person name="Jiang W."/>
            <person name="Ma Y."/>
            <person name="Chen M."/>
            <person name="Hao X."/>
            <person name="Li L."/>
            <person name="Tang Y."/>
            <person name="Lv G."/>
            <person name="Zhou Y."/>
            <person name="Sun X."/>
            <person name="Brodelius P.E."/>
            <person name="Rose J.K.C."/>
            <person name="Tang K."/>
        </authorList>
    </citation>
    <scope>NUCLEOTIDE SEQUENCE [LARGE SCALE GENOMIC DNA]</scope>
    <source>
        <strain evidence="2">cv. Huhao1</strain>
        <tissue evidence="1">Leaf</tissue>
    </source>
</reference>
<keyword evidence="2" id="KW-1185">Reference proteome</keyword>
<protein>
    <submittedName>
        <fullName evidence="1">Uncharacterized protein</fullName>
    </submittedName>
</protein>
<evidence type="ECO:0000313" key="2">
    <source>
        <dbReference type="Proteomes" id="UP000245207"/>
    </source>
</evidence>
<name>A0A2U1LY77_ARTAN</name>
<dbReference type="Proteomes" id="UP000245207">
    <property type="component" value="Unassembled WGS sequence"/>
</dbReference>
<accession>A0A2U1LY77</accession>
<proteinExistence type="predicted"/>
<dbReference type="AlphaFoldDB" id="A0A2U1LY77"/>